<feature type="non-terminal residue" evidence="12">
    <location>
        <position position="450"/>
    </location>
</feature>
<comment type="similarity">
    <text evidence="10">Belongs to the chitin synthase family.</text>
</comment>
<proteinExistence type="inferred from homology"/>
<feature type="non-terminal residue" evidence="12">
    <location>
        <position position="1"/>
    </location>
</feature>
<evidence type="ECO:0000256" key="1">
    <source>
        <dbReference type="ARBA" id="ARBA00004651"/>
    </source>
</evidence>
<evidence type="ECO:0000256" key="9">
    <source>
        <dbReference type="ARBA" id="ARBA00023316"/>
    </source>
</evidence>
<feature type="domain" description="Chitin synthase N-terminal" evidence="11">
    <location>
        <begin position="32"/>
        <end position="98"/>
    </location>
</feature>
<keyword evidence="5 10" id="KW-0808">Transferase</keyword>
<dbReference type="Proteomes" id="UP000789901">
    <property type="component" value="Unassembled WGS sequence"/>
</dbReference>
<evidence type="ECO:0000256" key="10">
    <source>
        <dbReference type="RuleBase" id="RU366040"/>
    </source>
</evidence>
<evidence type="ECO:0000256" key="6">
    <source>
        <dbReference type="ARBA" id="ARBA00022692"/>
    </source>
</evidence>
<reference evidence="12 13" key="1">
    <citation type="submission" date="2021-06" db="EMBL/GenBank/DDBJ databases">
        <authorList>
            <person name="Kallberg Y."/>
            <person name="Tangrot J."/>
            <person name="Rosling A."/>
        </authorList>
    </citation>
    <scope>NUCLEOTIDE SEQUENCE [LARGE SCALE GENOMIC DNA]</scope>
    <source>
        <strain evidence="12 13">120-4 pot B 10/14</strain>
    </source>
</reference>
<evidence type="ECO:0000256" key="5">
    <source>
        <dbReference type="ARBA" id="ARBA00022679"/>
    </source>
</evidence>
<dbReference type="InterPro" id="IPR004835">
    <property type="entry name" value="Chitin_synth"/>
</dbReference>
<keyword evidence="4 10" id="KW-0328">Glycosyltransferase</keyword>
<keyword evidence="7" id="KW-1133">Transmembrane helix</keyword>
<keyword evidence="8" id="KW-0472">Membrane</keyword>
<name>A0ABN7WVV4_GIGMA</name>
<dbReference type="Pfam" id="PF01644">
    <property type="entry name" value="Chitin_synth_1"/>
    <property type="match status" value="1"/>
</dbReference>
<dbReference type="InterPro" id="IPR013616">
    <property type="entry name" value="Chitin_synth_N"/>
</dbReference>
<evidence type="ECO:0000256" key="8">
    <source>
        <dbReference type="ARBA" id="ARBA00023136"/>
    </source>
</evidence>
<evidence type="ECO:0000256" key="4">
    <source>
        <dbReference type="ARBA" id="ARBA00022676"/>
    </source>
</evidence>
<evidence type="ECO:0000256" key="7">
    <source>
        <dbReference type="ARBA" id="ARBA00022989"/>
    </source>
</evidence>
<keyword evidence="9 10" id="KW-0961">Cell wall biogenesis/degradation</keyword>
<evidence type="ECO:0000259" key="11">
    <source>
        <dbReference type="Pfam" id="PF08407"/>
    </source>
</evidence>
<dbReference type="EC" id="2.4.1.16" evidence="2 10"/>
<comment type="catalytic activity">
    <reaction evidence="10">
        <text>[(1-&gt;4)-N-acetyl-beta-D-glucosaminyl](n) + UDP-N-acetyl-alpha-D-glucosamine = [(1-&gt;4)-N-acetyl-beta-D-glucosaminyl](n+1) + UDP + H(+)</text>
        <dbReference type="Rhea" id="RHEA:16637"/>
        <dbReference type="Rhea" id="RHEA-COMP:9593"/>
        <dbReference type="Rhea" id="RHEA-COMP:9595"/>
        <dbReference type="ChEBI" id="CHEBI:15378"/>
        <dbReference type="ChEBI" id="CHEBI:17029"/>
        <dbReference type="ChEBI" id="CHEBI:57705"/>
        <dbReference type="ChEBI" id="CHEBI:58223"/>
        <dbReference type="EC" id="2.4.1.16"/>
    </reaction>
</comment>
<evidence type="ECO:0000256" key="2">
    <source>
        <dbReference type="ARBA" id="ARBA00012543"/>
    </source>
</evidence>
<accession>A0ABN7WVV4</accession>
<evidence type="ECO:0000313" key="13">
    <source>
        <dbReference type="Proteomes" id="UP000789901"/>
    </source>
</evidence>
<evidence type="ECO:0000256" key="3">
    <source>
        <dbReference type="ARBA" id="ARBA00022475"/>
    </source>
</evidence>
<keyword evidence="13" id="KW-1185">Reference proteome</keyword>
<organism evidence="12 13">
    <name type="scientific">Gigaspora margarita</name>
    <dbReference type="NCBI Taxonomy" id="4874"/>
    <lineage>
        <taxon>Eukaryota</taxon>
        <taxon>Fungi</taxon>
        <taxon>Fungi incertae sedis</taxon>
        <taxon>Mucoromycota</taxon>
        <taxon>Glomeromycotina</taxon>
        <taxon>Glomeromycetes</taxon>
        <taxon>Diversisporales</taxon>
        <taxon>Gigasporaceae</taxon>
        <taxon>Gigaspora</taxon>
    </lineage>
</organism>
<comment type="subcellular location">
    <subcellularLocation>
        <location evidence="1 10">Cell membrane</location>
        <topology evidence="1 10">Multi-pass membrane protein</topology>
    </subcellularLocation>
</comment>
<sequence length="450" mass="51911">NPIERYSDDSIMNYSISESDDRELSPSTESFIKLVELLNGNLMIDCPVPLDLLKNFSNISSNEFTNMRYTACTCKPDNFKKENFTLRQIEHEPSRETELFILITMNDEDEIQLSRTLNGIIENIAYLCSLEDSEIWDENGWKKVVVCIISNGRNNINECALAYLAALGAYQCNIAKSRLDNKVVRAHIYEYTTQISIQCTKKSLIKKTMDDGIFPTQILFCLKEKEKDNADSFQWFFNAFCPILNPKICILIKAGVKPGDKSIYNLWKAFLKPHVAGACGKLVAAKDKTLIKLLNPIVGAQIFGHEISNILDKPSESIFGYIKFLSEDFSAYRYLSLQDIMDNIEGTSILSTSYLKYNYLLCFDLISKHNCSWVLHYESSSQAEIDIPSNLPEFIHQQRYRLNQNFFARLHAITHFYFIWKSGHSFLHKIFLQINIMCHVYHFLLSWFAP</sequence>
<gene>
    <name evidence="12" type="ORF">GMARGA_LOCUS35536</name>
</gene>
<comment type="caution">
    <text evidence="12">The sequence shown here is derived from an EMBL/GenBank/DDBJ whole genome shotgun (WGS) entry which is preliminary data.</text>
</comment>
<dbReference type="EMBL" id="CAJVQB010066389">
    <property type="protein sequence ID" value="CAG8841636.1"/>
    <property type="molecule type" value="Genomic_DNA"/>
</dbReference>
<dbReference type="PANTHER" id="PTHR22914">
    <property type="entry name" value="CHITIN SYNTHASE"/>
    <property type="match status" value="1"/>
</dbReference>
<dbReference type="PANTHER" id="PTHR22914:SF9">
    <property type="entry name" value="CHITIN SYNTHASE 1"/>
    <property type="match status" value="1"/>
</dbReference>
<evidence type="ECO:0000313" key="12">
    <source>
        <dbReference type="EMBL" id="CAG8841636.1"/>
    </source>
</evidence>
<keyword evidence="3 10" id="KW-1003">Cell membrane</keyword>
<comment type="function">
    <text evidence="10">Polymerizes chitin, a structural polymer of the cell wall and septum, by transferring the sugar moiety of UDP-GlcNAc to the non-reducing end of the growing chitin polymer.</text>
</comment>
<protein>
    <recommendedName>
        <fullName evidence="2 10">Chitin synthase</fullName>
        <ecNumber evidence="2 10">2.4.1.16</ecNumber>
    </recommendedName>
</protein>
<keyword evidence="6" id="KW-0812">Transmembrane</keyword>
<dbReference type="Pfam" id="PF08407">
    <property type="entry name" value="Chitin_synth_1N"/>
    <property type="match status" value="1"/>
</dbReference>